<sequence>MDNLYVHLQSDSSPSYFPHNKITDFRNQLATPLDIDPTLYEVALVQCSYVYNPPWITRGTRVGKLSTWYQMHVVDFEDDFTKVCIKDGDVNAEVLSDRDFIMTKESYQAYKAGKGQVTSERRYLSDGLLDIPEEDRDKEHVIFREKIVRFNTKKINTLVVELILLLQEIVKPFNGECDIDFPNKKILIKSDASEYILGMTPGEIIQREFGWESFALDETKGIGNTEWTVIKSDTFFQTPIDEGSPVMTVRYIEKEQDIGPLRFTSNNYHRGKHIKETFDTLPFHEYRDILTKTERKMHSYQSKTNIKSVRSDHDLILYGDAYDIDSLLKEVNYVSMLTEFYKENNKVMMKQKFLSSPYRIKFDESFLAILGLNVINKEERKEEEIIYTPEYRPFFGHGQQKMYIYVDIIENQFIGGQLAPILRVTDYSGDAGKTVIQEFAHNQYIPLRNVNLDQIHMYIKSETGENLPIELGAFTATLHFRKKRI</sequence>
<accession>A0ABP1QAD9</accession>
<dbReference type="Proteomes" id="UP001642540">
    <property type="component" value="Unassembled WGS sequence"/>
</dbReference>
<evidence type="ECO:0000313" key="2">
    <source>
        <dbReference type="Proteomes" id="UP001642540"/>
    </source>
</evidence>
<keyword evidence="2" id="KW-1185">Reference proteome</keyword>
<protein>
    <recommendedName>
        <fullName evidence="3">PAS domain-containing protein</fullName>
    </recommendedName>
</protein>
<evidence type="ECO:0008006" key="3">
    <source>
        <dbReference type="Google" id="ProtNLM"/>
    </source>
</evidence>
<organism evidence="1 2">
    <name type="scientific">Orchesella dallaii</name>
    <dbReference type="NCBI Taxonomy" id="48710"/>
    <lineage>
        <taxon>Eukaryota</taxon>
        <taxon>Metazoa</taxon>
        <taxon>Ecdysozoa</taxon>
        <taxon>Arthropoda</taxon>
        <taxon>Hexapoda</taxon>
        <taxon>Collembola</taxon>
        <taxon>Entomobryomorpha</taxon>
        <taxon>Entomobryoidea</taxon>
        <taxon>Orchesellidae</taxon>
        <taxon>Orchesellinae</taxon>
        <taxon>Orchesella</taxon>
    </lineage>
</organism>
<evidence type="ECO:0000313" key="1">
    <source>
        <dbReference type="EMBL" id="CAL8092563.1"/>
    </source>
</evidence>
<gene>
    <name evidence="1" type="ORF">ODALV1_LOCUS8260</name>
</gene>
<proteinExistence type="predicted"/>
<reference evidence="1 2" key="1">
    <citation type="submission" date="2024-08" db="EMBL/GenBank/DDBJ databases">
        <authorList>
            <person name="Cucini C."/>
            <person name="Frati F."/>
        </authorList>
    </citation>
    <scope>NUCLEOTIDE SEQUENCE [LARGE SCALE GENOMIC DNA]</scope>
</reference>
<dbReference type="EMBL" id="CAXLJM020000025">
    <property type="protein sequence ID" value="CAL8092563.1"/>
    <property type="molecule type" value="Genomic_DNA"/>
</dbReference>
<name>A0ABP1QAD9_9HEXA</name>
<comment type="caution">
    <text evidence="1">The sequence shown here is derived from an EMBL/GenBank/DDBJ whole genome shotgun (WGS) entry which is preliminary data.</text>
</comment>